<dbReference type="InterPro" id="IPR057496">
    <property type="entry name" value="FAN-like_PH"/>
</dbReference>
<dbReference type="Pfam" id="PF00082">
    <property type="entry name" value="Peptidase_S8"/>
    <property type="match status" value="1"/>
</dbReference>
<dbReference type="InterPro" id="IPR050865">
    <property type="entry name" value="BEACH_Domain"/>
</dbReference>
<keyword evidence="10" id="KW-1185">Reference proteome</keyword>
<dbReference type="InterPro" id="IPR036322">
    <property type="entry name" value="WD40_repeat_dom_sf"/>
</dbReference>
<feature type="region of interest" description="Disordered" evidence="5">
    <location>
        <begin position="2882"/>
        <end position="2910"/>
    </location>
</feature>
<dbReference type="Pfam" id="PF02138">
    <property type="entry name" value="Beach"/>
    <property type="match status" value="1"/>
</dbReference>
<dbReference type="InterPro" id="IPR036372">
    <property type="entry name" value="BEACH_dom_sf"/>
</dbReference>
<dbReference type="PROSITE" id="PS50294">
    <property type="entry name" value="WD_REPEATS_REGION"/>
    <property type="match status" value="2"/>
</dbReference>
<feature type="compositionally biased region" description="Low complexity" evidence="5">
    <location>
        <begin position="679"/>
        <end position="692"/>
    </location>
</feature>
<dbReference type="InterPro" id="IPR000209">
    <property type="entry name" value="Peptidase_S8/S53_dom"/>
</dbReference>
<dbReference type="SUPFAM" id="SSF52743">
    <property type="entry name" value="Subtilisin-like"/>
    <property type="match status" value="1"/>
</dbReference>
<evidence type="ECO:0000256" key="4">
    <source>
        <dbReference type="PROSITE-ProRule" id="PRU01240"/>
    </source>
</evidence>
<feature type="repeat" description="WD" evidence="3">
    <location>
        <begin position="1013"/>
        <end position="1050"/>
    </location>
</feature>
<feature type="transmembrane region" description="Helical" evidence="6">
    <location>
        <begin position="2781"/>
        <end position="2804"/>
    </location>
</feature>
<evidence type="ECO:0000313" key="9">
    <source>
        <dbReference type="EMBL" id="CAL5223565.1"/>
    </source>
</evidence>
<evidence type="ECO:0000256" key="6">
    <source>
        <dbReference type="SAM" id="Phobius"/>
    </source>
</evidence>
<feature type="repeat" description="WD" evidence="3">
    <location>
        <begin position="1064"/>
        <end position="1098"/>
    </location>
</feature>
<dbReference type="SUPFAM" id="SSF52025">
    <property type="entry name" value="PA domain"/>
    <property type="match status" value="1"/>
</dbReference>
<dbReference type="Gene3D" id="2.130.10.10">
    <property type="entry name" value="YVTN repeat-like/Quinoprotein amine dehydrogenase"/>
    <property type="match status" value="1"/>
</dbReference>
<dbReference type="Pfam" id="PF25400">
    <property type="entry name" value="PH_FAN"/>
    <property type="match status" value="1"/>
</dbReference>
<organism evidence="9 10">
    <name type="scientific">Coccomyxa viridis</name>
    <dbReference type="NCBI Taxonomy" id="1274662"/>
    <lineage>
        <taxon>Eukaryota</taxon>
        <taxon>Viridiplantae</taxon>
        <taxon>Chlorophyta</taxon>
        <taxon>core chlorophytes</taxon>
        <taxon>Trebouxiophyceae</taxon>
        <taxon>Trebouxiophyceae incertae sedis</taxon>
        <taxon>Coccomyxaceae</taxon>
        <taxon>Coccomyxa</taxon>
    </lineage>
</organism>
<dbReference type="InterPro" id="IPR003137">
    <property type="entry name" value="PA_domain"/>
</dbReference>
<feature type="compositionally biased region" description="Polar residues" evidence="5">
    <location>
        <begin position="2221"/>
        <end position="2236"/>
    </location>
</feature>
<dbReference type="InterPro" id="IPR001680">
    <property type="entry name" value="WD40_rpt"/>
</dbReference>
<dbReference type="SUPFAM" id="SSF50978">
    <property type="entry name" value="WD40 repeat-like"/>
    <property type="match status" value="1"/>
</dbReference>
<evidence type="ECO:0000256" key="2">
    <source>
        <dbReference type="ARBA" id="ARBA00022737"/>
    </source>
</evidence>
<dbReference type="SMART" id="SM01026">
    <property type="entry name" value="Beach"/>
    <property type="match status" value="1"/>
</dbReference>
<dbReference type="Pfam" id="PF00400">
    <property type="entry name" value="WD40"/>
    <property type="match status" value="2"/>
</dbReference>
<dbReference type="Proteomes" id="UP001497392">
    <property type="component" value="Unassembled WGS sequence"/>
</dbReference>
<gene>
    <name evidence="9" type="primary">g6099</name>
    <name evidence="9" type="ORF">VP750_LOCUS5224</name>
</gene>
<dbReference type="SUPFAM" id="SSF49785">
    <property type="entry name" value="Galactose-binding domain-like"/>
    <property type="match status" value="1"/>
</dbReference>
<feature type="region of interest" description="Disordered" evidence="5">
    <location>
        <begin position="2216"/>
        <end position="2236"/>
    </location>
</feature>
<dbReference type="Gene3D" id="6.10.140.100">
    <property type="match status" value="1"/>
</dbReference>
<dbReference type="InterPro" id="IPR000409">
    <property type="entry name" value="BEACH_dom"/>
</dbReference>
<dbReference type="SUPFAM" id="SSF50729">
    <property type="entry name" value="PH domain-like"/>
    <property type="match status" value="1"/>
</dbReference>
<feature type="domain" description="BEACH-type PH" evidence="8">
    <location>
        <begin position="171"/>
        <end position="276"/>
    </location>
</feature>
<evidence type="ECO:0000313" key="10">
    <source>
        <dbReference type="Proteomes" id="UP001497392"/>
    </source>
</evidence>
<keyword evidence="6" id="KW-0812">Transmembrane</keyword>
<feature type="region of interest" description="Disordered" evidence="5">
    <location>
        <begin position="661"/>
        <end position="889"/>
    </location>
</feature>
<feature type="domain" description="BEACH" evidence="7">
    <location>
        <begin position="298"/>
        <end position="587"/>
    </location>
</feature>
<dbReference type="InterPro" id="IPR023362">
    <property type="entry name" value="PH-BEACH_dom"/>
</dbReference>
<dbReference type="Gene3D" id="1.10.1540.10">
    <property type="entry name" value="BEACH domain"/>
    <property type="match status" value="1"/>
</dbReference>
<dbReference type="InterPro" id="IPR008979">
    <property type="entry name" value="Galactose-bd-like_sf"/>
</dbReference>
<dbReference type="SMART" id="SM00726">
    <property type="entry name" value="UIM"/>
    <property type="match status" value="2"/>
</dbReference>
<comment type="similarity">
    <text evidence="4">Belongs to the peptidase S8 family.</text>
</comment>
<protein>
    <submittedName>
        <fullName evidence="9">G6099 protein</fullName>
    </submittedName>
</protein>
<dbReference type="InterPro" id="IPR034058">
    <property type="entry name" value="TagA/B/C/D_pept_dom"/>
</dbReference>
<dbReference type="CDD" id="cd04842">
    <property type="entry name" value="Peptidases_S8_Kp43_protease"/>
    <property type="match status" value="1"/>
</dbReference>
<dbReference type="PANTHER" id="PTHR13743">
    <property type="entry name" value="BEIGE/BEACH-RELATED"/>
    <property type="match status" value="1"/>
</dbReference>
<proteinExistence type="inferred from homology"/>
<dbReference type="Pfam" id="PF02225">
    <property type="entry name" value="PA"/>
    <property type="match status" value="1"/>
</dbReference>
<dbReference type="CDD" id="cd06071">
    <property type="entry name" value="Beach"/>
    <property type="match status" value="1"/>
</dbReference>
<evidence type="ECO:0000259" key="7">
    <source>
        <dbReference type="PROSITE" id="PS50197"/>
    </source>
</evidence>
<dbReference type="InterPro" id="IPR036852">
    <property type="entry name" value="Peptidase_S8/S53_dom_sf"/>
</dbReference>
<dbReference type="InterPro" id="IPR019775">
    <property type="entry name" value="WD40_repeat_CS"/>
</dbReference>
<dbReference type="SMART" id="SM00320">
    <property type="entry name" value="WD40"/>
    <property type="match status" value="4"/>
</dbReference>
<dbReference type="PROSITE" id="PS00678">
    <property type="entry name" value="WD_REPEATS_1"/>
    <property type="match status" value="1"/>
</dbReference>
<dbReference type="Gene3D" id="2.60.40.10">
    <property type="entry name" value="Immunoglobulins"/>
    <property type="match status" value="1"/>
</dbReference>
<evidence type="ECO:0000259" key="8">
    <source>
        <dbReference type="PROSITE" id="PS51783"/>
    </source>
</evidence>
<dbReference type="Gene3D" id="2.60.120.380">
    <property type="match status" value="1"/>
</dbReference>
<keyword evidence="1 3" id="KW-0853">WD repeat</keyword>
<dbReference type="Gene3D" id="3.40.50.200">
    <property type="entry name" value="Peptidase S8/S53 domain"/>
    <property type="match status" value="1"/>
</dbReference>
<comment type="caution">
    <text evidence="4">Lacks conserved residue(s) required for the propagation of feature annotation.</text>
</comment>
<dbReference type="SUPFAM" id="SSF81837">
    <property type="entry name" value="BEACH domain"/>
    <property type="match status" value="1"/>
</dbReference>
<dbReference type="PROSITE" id="PS50197">
    <property type="entry name" value="BEACH"/>
    <property type="match status" value="1"/>
</dbReference>
<dbReference type="PROSITE" id="PS51892">
    <property type="entry name" value="SUBTILASE"/>
    <property type="match status" value="1"/>
</dbReference>
<dbReference type="EMBL" id="CAXHTA020000009">
    <property type="protein sequence ID" value="CAL5223565.1"/>
    <property type="molecule type" value="Genomic_DNA"/>
</dbReference>
<dbReference type="Gene3D" id="3.50.30.30">
    <property type="match status" value="1"/>
</dbReference>
<evidence type="ECO:0000256" key="5">
    <source>
        <dbReference type="SAM" id="MobiDB-lite"/>
    </source>
</evidence>
<evidence type="ECO:0000256" key="3">
    <source>
        <dbReference type="PROSITE-ProRule" id="PRU00221"/>
    </source>
</evidence>
<keyword evidence="6" id="KW-1133">Transmembrane helix</keyword>
<dbReference type="PROSITE" id="PS51783">
    <property type="entry name" value="PH_BEACH"/>
    <property type="match status" value="1"/>
</dbReference>
<accession>A0ABP1FUK0</accession>
<dbReference type="InterPro" id="IPR013783">
    <property type="entry name" value="Ig-like_fold"/>
</dbReference>
<comment type="caution">
    <text evidence="9">The sequence shown here is derived from an EMBL/GenBank/DDBJ whole genome shotgun (WGS) entry which is preliminary data.</text>
</comment>
<reference evidence="9 10" key="1">
    <citation type="submission" date="2024-06" db="EMBL/GenBank/DDBJ databases">
        <authorList>
            <person name="Kraege A."/>
            <person name="Thomma B."/>
        </authorList>
    </citation>
    <scope>NUCLEOTIDE SEQUENCE [LARGE SCALE GENOMIC DNA]</scope>
</reference>
<sequence length="2931" mass="311004">MFGGSRKAPKRFSLLLLEEGEDYVDDWVAAVVWPAAVSGNWQGLPKVPGRLRLCSKSIFFEPDDVRIPIARLPMAHVQHMEPEGKQSFAMATSLVVKMRANMTDAPYVFEKGAIRNWRFSLVYAQLSAFMPLAHQYLAASRLPYAEREEALQVLAQQQVEAAVFDTSRLVDFTESVQYTGPAVQLTPLVREAGCLAVTDARLYFQPLHNVTGDSPVRVFALSDVAAMARRRSSLKPTGLELFFVDSATPGISVQTPSVFFAFRSEIDRDRATRAIAQQPSLGINLPGGRAVASACGSILEADGQWLQKVAAAWQQGKLSNLDYLLFCNLAAGRSFNDLTQWPVFPWILADYTSQSIDLSDPSTYRDLSKPVGALNEARLELFRERFKEMPEGEGMDAPFMYGSHYSCPGYVMFWLVRAAPGHLLRLQGGRFDAPDRMFCSIREAWDSVTSSTADVKELIPEFFLSDASFLMNLDHLALGKRQNGKLVGDVELPNWAHSPAHFLQTNRAALESPFVSANLHHWIDLIFGYKQQGEAAVEADNVFHHATYGAVLSRLPASRREQAAVEVQINEFGQCPRQIFRAPHPPRLTCPEYPKPGEAQPPELSSPGKYARKTGAEVGSELSLALLTSIREAVASRTSSVPMIKVPDEFARLDLLAARKDAASPQTPEELTPGGPEVAAPSAKEYSASKAASQREAPPQANGSGRLRQWSGKLGNQITTFKNRVGPNSDQVTSTLRGLFQRPGSQDGHRLLSPPSLRPTEASDMQPDRAHSSPSEIPVTPFSSGMASTQSAGPHTAQSRTQETTAGSIGPESSLMRHAGSSSALAEPSGIGKLPPAGSGGNTSDPALQSSSQASMSAEKFGAAYEPGYREGSNAQPAPWPHDDLTNGSAVSAVGQDAKLEWKHSWPLGLRDRLSEPATHCIQAQQGPVHAAALAGTADGCLAYCIGHTGTLKIFNAKTGSQVRAAKLTDMPCTSIAVLPVTARTAAAHPTVLCGSYDNKVYAMQHGRPLGAFEAHDDAVSCLATSDLPDQIISASWDCSVKLWRVAEGREPWGGAPVLPELEIGDHEAGIWALSADPQGRTLVTGTEDGCVAAWDVRGRACIWQAAISQDYIGGLSLSSEEHNVLVAAADGTASLLDMRKSGARVSQVSCGAPLHCAISDGCMALLGKEDGEVLMWDLKQQQGARGASGDGAAPGPDGLYAPLRAGESADTKNQRLYRHFALLLVAFVTCGTIVAAEPIPNQSLISSQSLRPCESHVSSVIEYADSRWGVLHGAEQFLVGLPLPIEDGLLRRTKAALNKQKGWLSSYIDGKLLCIGPPEAARAAWETPGVEWLGHLQPDRKLSAVWQPILKLAADGSLRTLLQAKHAGDSSSGLSTFETWCATDGCTVTISVHFPLVHNTTAARLEGSGLVHGHRPAQAAVADWSRHLEGRFGTDISLREDGIDVLAVSVTTVILQDALHWLAMQPAVHWLAPRAPVRPHNWQGTAISQSAAAAPDAPVALTDDHGSHPVWAAGLTGQGQIIGAGDSGIDRSNCYFVDPSVDWNGSLRADAASGATVFDSTMHRKIRLYVELGDEIDNTGHGTHTMGSLLGSPYDISNVKALDYRGMAPDAKVAFVDLADSSGSGIKIPQDLSQRYFPLTYGVGSRVHSDSWGSASQDYDYMASQVDLFTWENQDFLPVFAAGNEGFHGSNAEDGLKTVTSPATAKNCISAGATNTAYQTDTQATSSQYIVFQMSIFQQQSSGSQDVMQASFGSSIRSLFGQQYTLSIASPSDGCKAFNNTGNVAGTVVLVLRGSCFFAVKAQNAQAAGAKALLVYDDQISDYFVPASDGTITGISIPSGSIPRRTGQLLVSSLLAGGKLTVSFSEAPQLANAFDSLASFSSKGPTKDGRLGVGLLAPGTLQSSAALVRQYFMSGFYPGGSATAAGQYAPSGALLKAVLLGGAAGMDGFESDTGLPLAPPPSFRQGFGRVDLSRSLPLQGSGPGWNLQIVDLANLTTGQSHQYCLKALGGPLTVTLVWHDYPAAVSAKTALVNDLDLTVRAAGLDGFPLLGNGGGVGSGGTFAPDRTNNVEQVSVPNLPPGDVSIEVKAYQVFSTHGPQPYALAVLGKFSGVLASASNPAGREGSSTQPATCRIVVATITDGPTGLTNKTAVSFAFSTASGGPGSISFECALTSGDQKNTTAVFQACQSPLQYADLADGQHQFYVRAQGEEIADSRSFTKDTTPPRTSFNSTQPANDSSQVVLLSWQAQDTSAVTYQCRLNGSSLADIQQPVHVLSPSGDLPGPPLTLGQWTPCSTPLQLYWLCPGAWSFEVQSTDAAGNQSPVNLISNWTNTLQPGIPYVRILTGPWGPTANQSAVFSLQVLEQDDEASLSTAGAPHAECALSAAGSAASRGAWSPCESAPSYANLRDGTYTFMARTPSTSSNIAHQYAVSNFTVDISAPAIKITSAPPSICGTANTKVAFNASKIDATFLCQLTNTGNAATTGASTAPCASPVEWSNLADGHYSFTVTARDRLGNMAQAKTATFLVDTTPPAIDNILCPVATRDSNFTVIFSASDSGSGVNGTACWLRPQSQAVKGSLGNVQGTQYSWHACSSPASFSGLQEGHWLLTLQATDAAGLTRQSRDMEIDISRTPANATITGGPSRSSASPSVVTFSFVPQVNSSVGAPIASAQCLIQDTANQAQASTLGRPGGRANSTGNVNVLLESIDTPAIPSALWANCSSPVIYKGLHTGNYTFQVRMLDMAGNLGNATQLYAFAVDASLPLPGSESAGWFSGWHKWAIIAGAAALGLLLLLGLSGACYLSTRRARQAAAHATQGALYDPYDPATPYRQGAQDERALHAALHRSLAERQREGSDIEEHLRSAIAASLEEERLRLALERSMAEQHSPSRKRHPLPAPREDSDPELRRALQASLEEERLRRAALNSSNA</sequence>
<feature type="compositionally biased region" description="Polar residues" evidence="5">
    <location>
        <begin position="781"/>
        <end position="807"/>
    </location>
</feature>
<dbReference type="PANTHER" id="PTHR13743:SF123">
    <property type="entry name" value="PROTEIN FAN"/>
    <property type="match status" value="1"/>
</dbReference>
<feature type="region of interest" description="Disordered" evidence="5">
    <location>
        <begin position="589"/>
        <end position="611"/>
    </location>
</feature>
<evidence type="ECO:0000256" key="1">
    <source>
        <dbReference type="ARBA" id="ARBA00022574"/>
    </source>
</evidence>
<feature type="compositionally biased region" description="Low complexity" evidence="5">
    <location>
        <begin position="849"/>
        <end position="858"/>
    </location>
</feature>
<dbReference type="PROSITE" id="PS50082">
    <property type="entry name" value="WD_REPEATS_2"/>
    <property type="match status" value="2"/>
</dbReference>
<keyword evidence="2" id="KW-0677">Repeat</keyword>
<dbReference type="InterPro" id="IPR015943">
    <property type="entry name" value="WD40/YVTN_repeat-like_dom_sf"/>
</dbReference>
<feature type="compositionally biased region" description="Polar residues" evidence="5">
    <location>
        <begin position="714"/>
        <end position="736"/>
    </location>
</feature>
<dbReference type="PROSITE" id="PS50330">
    <property type="entry name" value="UIM"/>
    <property type="match status" value="1"/>
</dbReference>
<name>A0ABP1FUK0_9CHLO</name>
<keyword evidence="6" id="KW-0472">Membrane</keyword>
<feature type="compositionally biased region" description="Basic and acidic residues" evidence="5">
    <location>
        <begin position="2900"/>
        <end position="2910"/>
    </location>
</feature>
<dbReference type="InterPro" id="IPR003903">
    <property type="entry name" value="UIM_dom"/>
</dbReference>
<dbReference type="InterPro" id="IPR046450">
    <property type="entry name" value="PA_dom_sf"/>
</dbReference>